<evidence type="ECO:0008006" key="5">
    <source>
        <dbReference type="Google" id="ProtNLM"/>
    </source>
</evidence>
<feature type="transmembrane region" description="Helical" evidence="2">
    <location>
        <begin position="7"/>
        <end position="23"/>
    </location>
</feature>
<evidence type="ECO:0000256" key="2">
    <source>
        <dbReference type="SAM" id="Phobius"/>
    </source>
</evidence>
<evidence type="ECO:0000313" key="4">
    <source>
        <dbReference type="Proteomes" id="UP000219452"/>
    </source>
</evidence>
<feature type="transmembrane region" description="Helical" evidence="2">
    <location>
        <begin position="35"/>
        <end position="55"/>
    </location>
</feature>
<dbReference type="EMBL" id="OCNH01000008">
    <property type="protein sequence ID" value="SOD98314.1"/>
    <property type="molecule type" value="Genomic_DNA"/>
</dbReference>
<reference evidence="4" key="1">
    <citation type="submission" date="2017-09" db="EMBL/GenBank/DDBJ databases">
        <authorList>
            <person name="Varghese N."/>
            <person name="Submissions S."/>
        </authorList>
    </citation>
    <scope>NUCLEOTIDE SEQUENCE [LARGE SCALE GENOMIC DNA]</scope>
    <source>
        <strain evidence="4">DSM 29961</strain>
    </source>
</reference>
<dbReference type="AlphaFoldDB" id="A0A286GTK3"/>
<proteinExistence type="predicted"/>
<accession>A0A286GTK3</accession>
<dbReference type="Proteomes" id="UP000219452">
    <property type="component" value="Unassembled WGS sequence"/>
</dbReference>
<keyword evidence="2" id="KW-0812">Transmembrane</keyword>
<feature type="region of interest" description="Disordered" evidence="1">
    <location>
        <begin position="424"/>
        <end position="445"/>
    </location>
</feature>
<feature type="transmembrane region" description="Helical" evidence="2">
    <location>
        <begin position="165"/>
        <end position="181"/>
    </location>
</feature>
<feature type="transmembrane region" description="Helical" evidence="2">
    <location>
        <begin position="378"/>
        <end position="397"/>
    </location>
</feature>
<evidence type="ECO:0000313" key="3">
    <source>
        <dbReference type="EMBL" id="SOD98314.1"/>
    </source>
</evidence>
<organism evidence="3 4">
    <name type="scientific">Spirosoma fluviale</name>
    <dbReference type="NCBI Taxonomy" id="1597977"/>
    <lineage>
        <taxon>Bacteria</taxon>
        <taxon>Pseudomonadati</taxon>
        <taxon>Bacteroidota</taxon>
        <taxon>Cytophagia</taxon>
        <taxon>Cytophagales</taxon>
        <taxon>Cytophagaceae</taxon>
        <taxon>Spirosoma</taxon>
    </lineage>
</organism>
<sequence length="445" mass="51965">MKIALTYSKIIPFTVLLITISSINHWSKLPIGNTYVWWAVYATILFTFLKAKPIYFNLNNKKNIQSILILLTWNIICIFRGFFVAENYWEWKNLVGTSMVLLLPLSIYITTNKVLLQKIFSAWIKYALPSFFFFVIFFTHPNASGRYLTPISFLLLFFSVIKLKWRLIILFFCLFVFIGNLDARSNVIKFTVSFLLSFIYYLRLFPINNILRIARLTFLILPFLLFTLGVTGVFNIFKMDEYIEGNYTTNTIREGKSVESSLMADTRTGIYSQVLNSSVKYGYIVLGRSPARGNESETFGLYALEVLKTGKMERFSNEVSILNVFTWTGIIGVVLYFFVFFKASQLAIYYSNNIFIKIIGLNVVFRWDYAWVEDFSKFDLSIFMLWVMIGMCFSKEFRGMTNQEMKYWVLGIFDRKYTRPLHNSRPTLSTQAEYSENSSQNTHLS</sequence>
<feature type="transmembrane region" description="Helical" evidence="2">
    <location>
        <begin position="67"/>
        <end position="85"/>
    </location>
</feature>
<feature type="transmembrane region" description="Helical" evidence="2">
    <location>
        <begin position="216"/>
        <end position="237"/>
    </location>
</feature>
<feature type="transmembrane region" description="Helical" evidence="2">
    <location>
        <begin position="122"/>
        <end position="138"/>
    </location>
</feature>
<dbReference type="RefSeq" id="WP_097131174.1">
    <property type="nucleotide sequence ID" value="NZ_OCNH01000008.1"/>
</dbReference>
<protein>
    <recommendedName>
        <fullName evidence="5">O-Antigen ligase</fullName>
    </recommendedName>
</protein>
<keyword evidence="2" id="KW-1133">Transmembrane helix</keyword>
<feature type="transmembrane region" description="Helical" evidence="2">
    <location>
        <begin position="91"/>
        <end position="110"/>
    </location>
</feature>
<keyword evidence="2" id="KW-0472">Membrane</keyword>
<dbReference type="OrthoDB" id="756650at2"/>
<feature type="transmembrane region" description="Helical" evidence="2">
    <location>
        <begin position="187"/>
        <end position="204"/>
    </location>
</feature>
<keyword evidence="4" id="KW-1185">Reference proteome</keyword>
<name>A0A286GTK3_9BACT</name>
<evidence type="ECO:0000256" key="1">
    <source>
        <dbReference type="SAM" id="MobiDB-lite"/>
    </source>
</evidence>
<feature type="transmembrane region" description="Helical" evidence="2">
    <location>
        <begin position="321"/>
        <end position="341"/>
    </location>
</feature>
<gene>
    <name evidence="3" type="ORF">SAMN06269250_6021</name>
</gene>